<proteinExistence type="predicted"/>
<feature type="transmembrane region" description="Helical" evidence="1">
    <location>
        <begin position="57"/>
        <end position="80"/>
    </location>
</feature>
<evidence type="ECO:0000256" key="1">
    <source>
        <dbReference type="SAM" id="Phobius"/>
    </source>
</evidence>
<gene>
    <name evidence="2" type="ORF">GTW20_24410</name>
</gene>
<feature type="transmembrane region" description="Helical" evidence="1">
    <location>
        <begin position="92"/>
        <end position="110"/>
    </location>
</feature>
<name>A0A7K2IZD6_9ACTN</name>
<dbReference type="RefSeq" id="WP_161112008.1">
    <property type="nucleotide sequence ID" value="NZ_JBHYPC010000001.1"/>
</dbReference>
<protein>
    <submittedName>
        <fullName evidence="2">Uncharacterized protein</fullName>
    </submittedName>
</protein>
<keyword evidence="1" id="KW-0812">Transmembrane</keyword>
<sequence>MTSMSDDPEGSLRPGPAHVLLWGPPVGAAAVGALAPGLAFCAMFALGWILFGGTTGALAGSWLLAAAALLLPTLALWGLVRLLRLMGAAFPWTLALIALAPGIVLGVLYAPERTVYTDWTLVPVVLWGYLIVWLGLARPFGAKRSGASTTMTDRHP</sequence>
<dbReference type="EMBL" id="WWHY01000001">
    <property type="protein sequence ID" value="MYR35319.1"/>
    <property type="molecule type" value="Genomic_DNA"/>
</dbReference>
<reference evidence="2 3" key="1">
    <citation type="journal article" date="2019" name="Nat. Commun.">
        <title>The antimicrobial potential of Streptomyces from insect microbiomes.</title>
        <authorList>
            <person name="Chevrette M.G."/>
            <person name="Carlson C.M."/>
            <person name="Ortega H.E."/>
            <person name="Thomas C."/>
            <person name="Ananiev G.E."/>
            <person name="Barns K.J."/>
            <person name="Book A.J."/>
            <person name="Cagnazzo J."/>
            <person name="Carlos C."/>
            <person name="Flanigan W."/>
            <person name="Grubbs K.J."/>
            <person name="Horn H.A."/>
            <person name="Hoffmann F.M."/>
            <person name="Klassen J.L."/>
            <person name="Knack J.J."/>
            <person name="Lewin G.R."/>
            <person name="McDonald B.R."/>
            <person name="Muller L."/>
            <person name="Melo W.G.P."/>
            <person name="Pinto-Tomas A.A."/>
            <person name="Schmitz A."/>
            <person name="Wendt-Pienkowski E."/>
            <person name="Wildman S."/>
            <person name="Zhao M."/>
            <person name="Zhang F."/>
            <person name="Bugni T.S."/>
            <person name="Andes D.R."/>
            <person name="Pupo M.T."/>
            <person name="Currie C.R."/>
        </authorList>
    </citation>
    <scope>NUCLEOTIDE SEQUENCE [LARGE SCALE GENOMIC DNA]</scope>
    <source>
        <strain evidence="2 3">SID5840</strain>
    </source>
</reference>
<feature type="transmembrane region" description="Helical" evidence="1">
    <location>
        <begin position="116"/>
        <end position="136"/>
    </location>
</feature>
<keyword evidence="1" id="KW-1133">Transmembrane helix</keyword>
<comment type="caution">
    <text evidence="2">The sequence shown here is derived from an EMBL/GenBank/DDBJ whole genome shotgun (WGS) entry which is preliminary data.</text>
</comment>
<keyword evidence="1" id="KW-0472">Membrane</keyword>
<dbReference type="AlphaFoldDB" id="A0A7K2IZD6"/>
<accession>A0A7K2IZD6</accession>
<dbReference type="Proteomes" id="UP000467124">
    <property type="component" value="Unassembled WGS sequence"/>
</dbReference>
<organism evidence="2 3">
    <name type="scientific">Nocardiopsis alba</name>
    <dbReference type="NCBI Taxonomy" id="53437"/>
    <lineage>
        <taxon>Bacteria</taxon>
        <taxon>Bacillati</taxon>
        <taxon>Actinomycetota</taxon>
        <taxon>Actinomycetes</taxon>
        <taxon>Streptosporangiales</taxon>
        <taxon>Nocardiopsidaceae</taxon>
        <taxon>Nocardiopsis</taxon>
    </lineage>
</organism>
<evidence type="ECO:0000313" key="2">
    <source>
        <dbReference type="EMBL" id="MYR35319.1"/>
    </source>
</evidence>
<feature type="transmembrane region" description="Helical" evidence="1">
    <location>
        <begin position="21"/>
        <end position="51"/>
    </location>
</feature>
<evidence type="ECO:0000313" key="3">
    <source>
        <dbReference type="Proteomes" id="UP000467124"/>
    </source>
</evidence>